<dbReference type="EMBL" id="LR899014">
    <property type="protein sequence ID" value="CAD7093081.1"/>
    <property type="molecule type" value="Genomic_DNA"/>
</dbReference>
<dbReference type="FunFam" id="2.30.110.10:FF:000005">
    <property type="entry name" value="NAD(P)H-hydrate epimerase"/>
    <property type="match status" value="1"/>
</dbReference>
<dbReference type="FunCoup" id="A0A7R8Z207">
    <property type="interactions" value="982"/>
</dbReference>
<sequence length="252" mass="28925">MALRYLTRSFANLGQTQICNMATKLSAIRAKYNDSHNVFLESDIAVKDPYAIFKQWMDMAIEHPNIKEPNAAALATVDKQGCPSNRFVLLKDYSTNGFTFFTNYESRKAKDIENNPNVAMTVYWQPLHRSVRIEGKAEKVPKEESIKYFHERPRDSQISAKASPQSQRIPDRATLKNWEAEVKAQLKDGEEVPTPNWGGYLIRPHAIEFWQGQSNRLHDRIRFICGEDAEKEVDGVLVHKGENGWVFERLAP</sequence>
<evidence type="ECO:0000313" key="15">
    <source>
        <dbReference type="Proteomes" id="UP000594454"/>
    </source>
</evidence>
<evidence type="ECO:0000313" key="14">
    <source>
        <dbReference type="EMBL" id="CAD7093081.1"/>
    </source>
</evidence>
<comment type="pathway">
    <text evidence="4">Cofactor metabolism; pyridoxal 5'-phosphate salvage; pyridoxal 5'-phosphate from pyridoxine 5'-phosphate: step 1/1.</text>
</comment>
<keyword evidence="9" id="KW-0288">FMN</keyword>
<dbReference type="NCBIfam" id="TIGR00558">
    <property type="entry name" value="pdxH"/>
    <property type="match status" value="1"/>
</dbReference>
<evidence type="ECO:0000259" key="12">
    <source>
        <dbReference type="Pfam" id="PF01243"/>
    </source>
</evidence>
<dbReference type="EC" id="1.4.3.5" evidence="7"/>
<dbReference type="GO" id="GO:0010181">
    <property type="term" value="F:FMN binding"/>
    <property type="evidence" value="ECO:0007669"/>
    <property type="project" value="InterPro"/>
</dbReference>
<accession>A0A7R8Z207</accession>
<dbReference type="HAMAP" id="MF_01629">
    <property type="entry name" value="PdxH"/>
    <property type="match status" value="1"/>
</dbReference>
<dbReference type="InterPro" id="IPR019576">
    <property type="entry name" value="Pyridoxamine_oxidase_dimer_C"/>
</dbReference>
<dbReference type="InParanoid" id="A0A7R8Z207"/>
<proteinExistence type="inferred from homology"/>
<dbReference type="PANTHER" id="PTHR10851:SF0">
    <property type="entry name" value="PYRIDOXINE-5'-PHOSPHATE OXIDASE"/>
    <property type="match status" value="1"/>
</dbReference>
<dbReference type="PIRSF" id="PIRSF000190">
    <property type="entry name" value="Pyd_amn-ph_oxd"/>
    <property type="match status" value="1"/>
</dbReference>
<evidence type="ECO:0000259" key="13">
    <source>
        <dbReference type="Pfam" id="PF10590"/>
    </source>
</evidence>
<feature type="domain" description="Pyridoxine 5'-phosphate oxidase dimerisation C-terminal" evidence="13">
    <location>
        <begin position="197"/>
        <end position="252"/>
    </location>
</feature>
<dbReference type="OrthoDB" id="303614at2759"/>
<comment type="cofactor">
    <cofactor evidence="1">
        <name>FMN</name>
        <dbReference type="ChEBI" id="CHEBI:58210"/>
    </cofactor>
</comment>
<evidence type="ECO:0000256" key="11">
    <source>
        <dbReference type="ARBA" id="ARBA00023096"/>
    </source>
</evidence>
<dbReference type="InterPro" id="IPR019740">
    <property type="entry name" value="Pyridox_Oxase_CS"/>
</dbReference>
<evidence type="ECO:0000256" key="4">
    <source>
        <dbReference type="ARBA" id="ARBA00005037"/>
    </source>
</evidence>
<evidence type="ECO:0000256" key="8">
    <source>
        <dbReference type="ARBA" id="ARBA00022630"/>
    </source>
</evidence>
<dbReference type="Gene3D" id="2.30.110.10">
    <property type="entry name" value="Electron Transport, Fmn-binding Protein, Chain A"/>
    <property type="match status" value="1"/>
</dbReference>
<organism evidence="14 15">
    <name type="scientific">Hermetia illucens</name>
    <name type="common">Black soldier fly</name>
    <dbReference type="NCBI Taxonomy" id="343691"/>
    <lineage>
        <taxon>Eukaryota</taxon>
        <taxon>Metazoa</taxon>
        <taxon>Ecdysozoa</taxon>
        <taxon>Arthropoda</taxon>
        <taxon>Hexapoda</taxon>
        <taxon>Insecta</taxon>
        <taxon>Pterygota</taxon>
        <taxon>Neoptera</taxon>
        <taxon>Endopterygota</taxon>
        <taxon>Diptera</taxon>
        <taxon>Brachycera</taxon>
        <taxon>Stratiomyomorpha</taxon>
        <taxon>Stratiomyidae</taxon>
        <taxon>Hermetiinae</taxon>
        <taxon>Hermetia</taxon>
    </lineage>
</organism>
<dbReference type="Pfam" id="PF10590">
    <property type="entry name" value="PNP_phzG_C"/>
    <property type="match status" value="1"/>
</dbReference>
<dbReference type="InterPro" id="IPR000659">
    <property type="entry name" value="Pyridox_Oxase"/>
</dbReference>
<dbReference type="AlphaFoldDB" id="A0A7R8Z207"/>
<evidence type="ECO:0000256" key="1">
    <source>
        <dbReference type="ARBA" id="ARBA00001917"/>
    </source>
</evidence>
<keyword evidence="10" id="KW-0560">Oxidoreductase</keyword>
<gene>
    <name evidence="14" type="ORF">HERILL_LOCUS15388</name>
</gene>
<evidence type="ECO:0000256" key="10">
    <source>
        <dbReference type="ARBA" id="ARBA00023002"/>
    </source>
</evidence>
<dbReference type="InterPro" id="IPR011576">
    <property type="entry name" value="Pyridox_Oxase_N"/>
</dbReference>
<evidence type="ECO:0000256" key="9">
    <source>
        <dbReference type="ARBA" id="ARBA00022643"/>
    </source>
</evidence>
<dbReference type="Pfam" id="PF01243">
    <property type="entry name" value="PNPOx_N"/>
    <property type="match status" value="1"/>
</dbReference>
<keyword evidence="15" id="KW-1185">Reference proteome</keyword>
<dbReference type="PANTHER" id="PTHR10851">
    <property type="entry name" value="PYRIDOXINE-5-PHOSPHATE OXIDASE"/>
    <property type="match status" value="1"/>
</dbReference>
<comment type="subunit">
    <text evidence="6">Homodimer.</text>
</comment>
<feature type="domain" description="Pyridoxamine 5'-phosphate oxidase N-terminal" evidence="12">
    <location>
        <begin position="66"/>
        <end position="176"/>
    </location>
</feature>
<dbReference type="Proteomes" id="UP000594454">
    <property type="component" value="Chromosome 6"/>
</dbReference>
<keyword evidence="11" id="KW-0664">Pyridoxine biosynthesis</keyword>
<comment type="function">
    <text evidence="2">Catalyzes the oxidation of either pyridoxine 5'-phosphate (PNP) or pyridoxamine 5'-phosphate (PMP) into pyridoxal 5'-phosphate (PLP).</text>
</comment>
<evidence type="ECO:0000256" key="7">
    <source>
        <dbReference type="ARBA" id="ARBA00012801"/>
    </source>
</evidence>
<comment type="pathway">
    <text evidence="3">Cofactor metabolism; pyridoxal 5'-phosphate salvage; pyridoxal 5'-phosphate from pyridoxamine 5'-phosphate: step 1/1.</text>
</comment>
<dbReference type="UniPathway" id="UPA01068">
    <property type="reaction ID" value="UER00304"/>
</dbReference>
<keyword evidence="8" id="KW-0285">Flavoprotein</keyword>
<name>A0A7R8Z207_HERIL</name>
<dbReference type="PROSITE" id="PS01064">
    <property type="entry name" value="PYRIDOX_OXIDASE"/>
    <property type="match status" value="1"/>
</dbReference>
<dbReference type="NCBIfam" id="NF004231">
    <property type="entry name" value="PRK05679.1"/>
    <property type="match status" value="1"/>
</dbReference>
<dbReference type="InterPro" id="IPR012349">
    <property type="entry name" value="Split_barrel_FMN-bd"/>
</dbReference>
<dbReference type="OMA" id="AYFRTRP"/>
<comment type="similarity">
    <text evidence="5">Belongs to the pyridoxamine 5'-phosphate oxidase family.</text>
</comment>
<evidence type="ECO:0000256" key="5">
    <source>
        <dbReference type="ARBA" id="ARBA00007301"/>
    </source>
</evidence>
<reference evidence="14 15" key="1">
    <citation type="submission" date="2020-11" db="EMBL/GenBank/DDBJ databases">
        <authorList>
            <person name="Wallbank WR R."/>
            <person name="Pardo Diaz C."/>
            <person name="Kozak K."/>
            <person name="Martin S."/>
            <person name="Jiggins C."/>
            <person name="Moest M."/>
            <person name="Warren A I."/>
            <person name="Generalovic N T."/>
            <person name="Byers J.R.P. K."/>
            <person name="Montejo-Kovacevich G."/>
            <person name="Yen C E."/>
        </authorList>
    </citation>
    <scope>NUCLEOTIDE SEQUENCE [LARGE SCALE GENOMIC DNA]</scope>
</reference>
<evidence type="ECO:0000256" key="3">
    <source>
        <dbReference type="ARBA" id="ARBA00004738"/>
    </source>
</evidence>
<dbReference type="GO" id="GO:0004733">
    <property type="term" value="F:pyridoxamine phosphate oxidase activity"/>
    <property type="evidence" value="ECO:0007669"/>
    <property type="project" value="UniProtKB-EC"/>
</dbReference>
<evidence type="ECO:0000256" key="6">
    <source>
        <dbReference type="ARBA" id="ARBA00011738"/>
    </source>
</evidence>
<dbReference type="SUPFAM" id="SSF50475">
    <property type="entry name" value="FMN-binding split barrel"/>
    <property type="match status" value="1"/>
</dbReference>
<protein>
    <recommendedName>
        <fullName evidence="7">pyridoxal 5'-phosphate synthase</fullName>
        <ecNumber evidence="7">1.4.3.5</ecNumber>
    </recommendedName>
</protein>
<evidence type="ECO:0000256" key="2">
    <source>
        <dbReference type="ARBA" id="ARBA00003691"/>
    </source>
</evidence>
<dbReference type="GO" id="GO:0008615">
    <property type="term" value="P:pyridoxine biosynthetic process"/>
    <property type="evidence" value="ECO:0007669"/>
    <property type="project" value="UniProtKB-KW"/>
</dbReference>